<dbReference type="GO" id="GO:0003676">
    <property type="term" value="F:nucleic acid binding"/>
    <property type="evidence" value="ECO:0007669"/>
    <property type="project" value="InterPro"/>
</dbReference>
<name>A0A895XL09_9ACTN</name>
<dbReference type="Pfam" id="PF18305">
    <property type="entry name" value="DNA_pol_A_exoN"/>
    <property type="match status" value="1"/>
</dbReference>
<dbReference type="Pfam" id="PF01612">
    <property type="entry name" value="DNA_pol_A_exo1"/>
    <property type="match status" value="1"/>
</dbReference>
<dbReference type="AlphaFoldDB" id="A0A895XL09"/>
<dbReference type="InterPro" id="IPR051086">
    <property type="entry name" value="RNase_D-like"/>
</dbReference>
<proteinExistence type="predicted"/>
<dbReference type="PANTHER" id="PTHR47649:SF1">
    <property type="entry name" value="RIBONUCLEASE D"/>
    <property type="match status" value="1"/>
</dbReference>
<feature type="region of interest" description="Disordered" evidence="1">
    <location>
        <begin position="305"/>
        <end position="325"/>
    </location>
</feature>
<dbReference type="RefSeq" id="WP_213172410.1">
    <property type="nucleotide sequence ID" value="NZ_CP070496.1"/>
</dbReference>
<reference evidence="3" key="1">
    <citation type="submission" date="2021-02" db="EMBL/GenBank/DDBJ databases">
        <title>Natronoglycomyces albus gen. nov., sp. nov, a haloalkaliphilic actinobacterium from a soda solonchak soil.</title>
        <authorList>
            <person name="Sorokin D.Y."/>
            <person name="Khijniak T.V."/>
            <person name="Zakharycheva A.P."/>
            <person name="Boueva O.V."/>
            <person name="Ariskina E.V."/>
            <person name="Hahnke R.L."/>
            <person name="Bunk B."/>
            <person name="Sproer C."/>
            <person name="Schumann P."/>
            <person name="Evtushenko L.I."/>
            <person name="Kublanov I.V."/>
        </authorList>
    </citation>
    <scope>NUCLEOTIDE SEQUENCE</scope>
    <source>
        <strain evidence="3">DSM 106290</strain>
    </source>
</reference>
<organism evidence="3 4">
    <name type="scientific">Natronoglycomyces albus</name>
    <dbReference type="NCBI Taxonomy" id="2811108"/>
    <lineage>
        <taxon>Bacteria</taxon>
        <taxon>Bacillati</taxon>
        <taxon>Actinomycetota</taxon>
        <taxon>Actinomycetes</taxon>
        <taxon>Glycomycetales</taxon>
        <taxon>Glycomycetaceae</taxon>
        <taxon>Natronoglycomyces</taxon>
    </lineage>
</organism>
<feature type="domain" description="HRDC" evidence="2">
    <location>
        <begin position="230"/>
        <end position="309"/>
    </location>
</feature>
<dbReference type="Pfam" id="PF00570">
    <property type="entry name" value="HRDC"/>
    <property type="match status" value="1"/>
</dbReference>
<dbReference type="SUPFAM" id="SSF47819">
    <property type="entry name" value="HRDC-like"/>
    <property type="match status" value="1"/>
</dbReference>
<dbReference type="InterPro" id="IPR010997">
    <property type="entry name" value="HRDC-like_sf"/>
</dbReference>
<gene>
    <name evidence="3" type="ORF">JQS30_05705</name>
</gene>
<dbReference type="Gene3D" id="1.10.150.80">
    <property type="entry name" value="HRDC domain"/>
    <property type="match status" value="2"/>
</dbReference>
<dbReference type="CDD" id="cd06142">
    <property type="entry name" value="RNaseD_exo"/>
    <property type="match status" value="1"/>
</dbReference>
<sequence>MQELHDDTPLDDSPVPLTNPREGVPDLVDTDAGVAQVAAALTAGHGPIAIDTERASGFRYSGRAYLIQLRRSGAGSFLVDPIGIDDLAPLREVLTGPEWILHAASQDLPCLTELELHPSKLFDTELAARLCNFERVGLAPLTKQLLGYELEKQHSAADWSSRPLPHDWLVYAALDVELLIELRELLVAELKEQGKSEWAAEEFAYVATAPPPPPRPQPWRRTSGIHKVRGARALSRVRALWEARDELAQDLDRAPSKLLTDAAIVEAATADPTDYSELMSLGSMRRRGKAHARLWLSALAKARKLPNSQLPPTTPPQDGPPATHRWSDRFPDAAERLAASRAVVLQEAQTHSLPPENLIAPAAVRALAWQPPHQISPEAVAQLLKSNNARNWQVELLADKLCAALRP</sequence>
<accession>A0A895XL09</accession>
<dbReference type="InterPro" id="IPR002562">
    <property type="entry name" value="3'-5'_exonuclease_dom"/>
</dbReference>
<dbReference type="PANTHER" id="PTHR47649">
    <property type="entry name" value="RIBONUCLEASE D"/>
    <property type="match status" value="1"/>
</dbReference>
<dbReference type="GO" id="GO:0008408">
    <property type="term" value="F:3'-5' exonuclease activity"/>
    <property type="evidence" value="ECO:0007669"/>
    <property type="project" value="InterPro"/>
</dbReference>
<evidence type="ECO:0000313" key="4">
    <source>
        <dbReference type="Proteomes" id="UP000662939"/>
    </source>
</evidence>
<dbReference type="Gene3D" id="3.30.420.10">
    <property type="entry name" value="Ribonuclease H-like superfamily/Ribonuclease H"/>
    <property type="match status" value="1"/>
</dbReference>
<dbReference type="Proteomes" id="UP000662939">
    <property type="component" value="Chromosome"/>
</dbReference>
<dbReference type="GO" id="GO:0000166">
    <property type="term" value="F:nucleotide binding"/>
    <property type="evidence" value="ECO:0007669"/>
    <property type="project" value="InterPro"/>
</dbReference>
<keyword evidence="4" id="KW-1185">Reference proteome</keyword>
<dbReference type="KEGG" id="nav:JQS30_05705"/>
<evidence type="ECO:0000259" key="2">
    <source>
        <dbReference type="PROSITE" id="PS50967"/>
    </source>
</evidence>
<feature type="region of interest" description="Disordered" evidence="1">
    <location>
        <begin position="1"/>
        <end position="25"/>
    </location>
</feature>
<dbReference type="InterPro" id="IPR041605">
    <property type="entry name" value="Exo_C"/>
</dbReference>
<dbReference type="InterPro" id="IPR002121">
    <property type="entry name" value="HRDC_dom"/>
</dbReference>
<dbReference type="SMART" id="SM00341">
    <property type="entry name" value="HRDC"/>
    <property type="match status" value="1"/>
</dbReference>
<evidence type="ECO:0000313" key="3">
    <source>
        <dbReference type="EMBL" id="QSB06401.1"/>
    </source>
</evidence>
<dbReference type="SUPFAM" id="SSF53098">
    <property type="entry name" value="Ribonuclease H-like"/>
    <property type="match status" value="1"/>
</dbReference>
<dbReference type="EMBL" id="CP070496">
    <property type="protein sequence ID" value="QSB06401.1"/>
    <property type="molecule type" value="Genomic_DNA"/>
</dbReference>
<protein>
    <submittedName>
        <fullName evidence="3">Ribonuclease D</fullName>
    </submittedName>
</protein>
<evidence type="ECO:0000256" key="1">
    <source>
        <dbReference type="SAM" id="MobiDB-lite"/>
    </source>
</evidence>
<dbReference type="PROSITE" id="PS50967">
    <property type="entry name" value="HRDC"/>
    <property type="match status" value="1"/>
</dbReference>
<dbReference type="GO" id="GO:0006139">
    <property type="term" value="P:nucleobase-containing compound metabolic process"/>
    <property type="evidence" value="ECO:0007669"/>
    <property type="project" value="InterPro"/>
</dbReference>
<dbReference type="InterPro" id="IPR044876">
    <property type="entry name" value="HRDC_dom_sf"/>
</dbReference>
<dbReference type="InterPro" id="IPR012337">
    <property type="entry name" value="RNaseH-like_sf"/>
</dbReference>
<dbReference type="SMART" id="SM00474">
    <property type="entry name" value="35EXOc"/>
    <property type="match status" value="1"/>
</dbReference>
<dbReference type="InterPro" id="IPR036397">
    <property type="entry name" value="RNaseH_sf"/>
</dbReference>